<organism evidence="2 3">
    <name type="scientific">Butyrivibrio proteoclasticus (strain ATCC 51982 / DSM 14932 / B316)</name>
    <name type="common">Clostridium proteoclasticum</name>
    <dbReference type="NCBI Taxonomy" id="515622"/>
    <lineage>
        <taxon>Bacteria</taxon>
        <taxon>Bacillati</taxon>
        <taxon>Bacillota</taxon>
        <taxon>Clostridia</taxon>
        <taxon>Lachnospirales</taxon>
        <taxon>Lachnospiraceae</taxon>
        <taxon>Butyrivibrio</taxon>
    </lineage>
</organism>
<dbReference type="HOGENOM" id="CLU_483729_0_0_9"/>
<dbReference type="STRING" id="515622.bpr_I2564"/>
<evidence type="ECO:0000313" key="3">
    <source>
        <dbReference type="Proteomes" id="UP000001299"/>
    </source>
</evidence>
<feature type="transmembrane region" description="Helical" evidence="1">
    <location>
        <begin position="6"/>
        <end position="22"/>
    </location>
</feature>
<protein>
    <recommendedName>
        <fullName evidence="4">Dolichyl-phosphate-mannose-protein mannosyltransferase</fullName>
    </recommendedName>
</protein>
<dbReference type="EMBL" id="CP001810">
    <property type="protein sequence ID" value="ADL35297.1"/>
    <property type="molecule type" value="Genomic_DNA"/>
</dbReference>
<keyword evidence="1" id="KW-0472">Membrane</keyword>
<feature type="transmembrane region" description="Helical" evidence="1">
    <location>
        <begin position="252"/>
        <end position="272"/>
    </location>
</feature>
<feature type="transmembrane region" description="Helical" evidence="1">
    <location>
        <begin position="391"/>
        <end position="409"/>
    </location>
</feature>
<feature type="transmembrane region" description="Helical" evidence="1">
    <location>
        <begin position="430"/>
        <end position="449"/>
    </location>
</feature>
<proteinExistence type="predicted"/>
<name>E0RX86_BUTPB</name>
<feature type="transmembrane region" description="Helical" evidence="1">
    <location>
        <begin position="310"/>
        <end position="332"/>
    </location>
</feature>
<evidence type="ECO:0008006" key="4">
    <source>
        <dbReference type="Google" id="ProtNLM"/>
    </source>
</evidence>
<dbReference type="KEGG" id="bpb:bpr_I2564"/>
<keyword evidence="1" id="KW-0812">Transmembrane</keyword>
<dbReference type="RefSeq" id="WP_013281950.1">
    <property type="nucleotide sequence ID" value="NC_014387.1"/>
</dbReference>
<feature type="transmembrane region" description="Helical" evidence="1">
    <location>
        <begin position="197"/>
        <end position="219"/>
    </location>
</feature>
<evidence type="ECO:0000256" key="1">
    <source>
        <dbReference type="SAM" id="Phobius"/>
    </source>
</evidence>
<dbReference type="AlphaFoldDB" id="E0RX86"/>
<feature type="transmembrane region" description="Helical" evidence="1">
    <location>
        <begin position="225"/>
        <end position="245"/>
    </location>
</feature>
<feature type="transmembrane region" description="Helical" evidence="1">
    <location>
        <begin position="158"/>
        <end position="177"/>
    </location>
</feature>
<feature type="transmembrane region" description="Helical" evidence="1">
    <location>
        <begin position="108"/>
        <end position="126"/>
    </location>
</feature>
<feature type="transmembrane region" description="Helical" evidence="1">
    <location>
        <begin position="86"/>
        <end position="102"/>
    </location>
</feature>
<accession>E0RX86</accession>
<gene>
    <name evidence="2" type="ordered locus">bpr_I2564</name>
</gene>
<keyword evidence="1" id="KW-1133">Transmembrane helix</keyword>
<feature type="transmembrane region" description="Helical" evidence="1">
    <location>
        <begin position="353"/>
        <end position="371"/>
    </location>
</feature>
<evidence type="ECO:0000313" key="2">
    <source>
        <dbReference type="EMBL" id="ADL35297.1"/>
    </source>
</evidence>
<dbReference type="Proteomes" id="UP000001299">
    <property type="component" value="Chromosome 1"/>
</dbReference>
<sequence>MKKCGILLIFVLSIIVNVYFGYQKAGFHEDEYYTYYSSNRSVGLYQPDREWQDRQTILDEFVVKNGEGFNYGLVALVQSWDVHPPFYYMIFHTICSLFPGVFTKWTGIITNLIAFSLTFLVLDLILKRLRVSFLMEMLGLLFYGFNPQTISGNMLTRMYAWLSFFVALCAYLHIRLVQDYKSMKTLNASEHKETQKVSFVGALKEYGMYILPVAVTSYLGFLTQYFYLFFFVSIGIAYTAWIVFFNKNIRYGITYVISCAVSLGLAVISYPASLHHMLGGYRGNEAAGSLFDIGNTLMRLSFFAGLLNDFVFAGLLWMIIGTIIVLAIIGIIKYAKDNTITDKNYDNDYGKRVFTADFVMLIIGTIGYFLITTKTALLVGAASNRYEMPAYGLGIIILAVTIHRLGVIWHIGDTDGDAEKKHSQKGASTIIGIALCCITVVTLYKGLFIDNRVLFIYPEDREKIAFASERHDKVAVVMFNPATPHNVWRLTDELLEYDKVYYMDEENNDPLDDVEIMNAGEIILYAADDDNQENAINNLMQYASLNEREKIYTEEMWNTYILR</sequence>
<dbReference type="eggNOG" id="ENOG502Z9A0">
    <property type="taxonomic scope" value="Bacteria"/>
</dbReference>
<reference evidence="2 3" key="1">
    <citation type="journal article" date="2010" name="PLoS ONE">
        <title>The glycobiome of the rumen bacterium Butyrivibrio proteoclasticus B316(T) highlights adaptation to a polysaccharide-rich environment.</title>
        <authorList>
            <person name="Kelly W.J."/>
            <person name="Leahy S.C."/>
            <person name="Altermann E."/>
            <person name="Yeoman C.J."/>
            <person name="Dunne J.C."/>
            <person name="Kong Z."/>
            <person name="Pacheco D.M."/>
            <person name="Li D."/>
            <person name="Noel S.J."/>
            <person name="Moon C.D."/>
            <person name="Cookson A.L."/>
            <person name="Attwood G.T."/>
        </authorList>
    </citation>
    <scope>NUCLEOTIDE SEQUENCE [LARGE SCALE GENOMIC DNA]</scope>
    <source>
        <strain evidence="3">ATCC 51982 / DSM 14932 / B316</strain>
    </source>
</reference>
<keyword evidence="3" id="KW-1185">Reference proteome</keyword>